<organism evidence="3">
    <name type="scientific">Arsenophonus nasoniae</name>
    <name type="common">son-killer infecting Nasonia vitripennis</name>
    <dbReference type="NCBI Taxonomy" id="638"/>
    <lineage>
        <taxon>Bacteria</taxon>
        <taxon>Pseudomonadati</taxon>
        <taxon>Pseudomonadota</taxon>
        <taxon>Gammaproteobacteria</taxon>
        <taxon>Enterobacterales</taxon>
        <taxon>Morganellaceae</taxon>
        <taxon>Arsenophonus</taxon>
    </lineage>
</organism>
<dbReference type="Pfam" id="PF04492">
    <property type="entry name" value="Phage_rep_O"/>
    <property type="match status" value="1"/>
</dbReference>
<feature type="region of interest" description="Disordered" evidence="1">
    <location>
        <begin position="135"/>
        <end position="200"/>
    </location>
</feature>
<evidence type="ECO:0000313" key="3">
    <source>
        <dbReference type="EMBL" id="CBA74504.1"/>
    </source>
</evidence>
<evidence type="ECO:0000313" key="4">
    <source>
        <dbReference type="EMBL" id="WGM05015.1"/>
    </source>
</evidence>
<protein>
    <submittedName>
        <fullName evidence="3">Phage transcriptional regulator</fullName>
    </submittedName>
    <submittedName>
        <fullName evidence="4">Replication protein</fullName>
    </submittedName>
</protein>
<proteinExistence type="predicted"/>
<sequence length="294" mass="33094">MTNVAYADFGATHACKEPNVAELEDGYVKLANTLLDALLMADITLHQQKVMLAIIRKTYGFNKKVDRITNAQIAKITGLPETRVCTAKNQLLARKFLLMDGNCIGVNKVISEWQSLPKKGNTQNRESLPEKGKEIFPEMGNTQKGEIFPETGKKTFPEMGNNSSPKQGNTKDTITKDNKNNKTHSQLPLTANCAKPEKRKPNPLDCEAYLNAYNEIVGDRLPHAVEASNERKRKLKLLVESLVKPNLEGFQDYVNAFMQRARPFHFGDNDRGWVATFDFLLNRKTLTKIREGTL</sequence>
<feature type="domain" description="Bacteriophage lambda Replication protein O N-terminal" evidence="2">
    <location>
        <begin position="20"/>
        <end position="113"/>
    </location>
</feature>
<dbReference type="EMBL" id="FN545235">
    <property type="protein sequence ID" value="CBA74504.1"/>
    <property type="molecule type" value="Genomic_DNA"/>
</dbReference>
<dbReference type="EMBL" id="CP123523">
    <property type="protein sequence ID" value="WGM05015.1"/>
    <property type="molecule type" value="Genomic_DNA"/>
</dbReference>
<reference evidence="4" key="2">
    <citation type="submission" date="2023-04" db="EMBL/GenBank/DDBJ databases">
        <title>Genome dynamics across the evolutionary transition to endosymbiosis.</title>
        <authorList>
            <person name="Siozios S."/>
            <person name="Nadal-Jimenez P."/>
            <person name="Azagi T."/>
            <person name="Sprong H."/>
            <person name="Frost C.L."/>
            <person name="Parratt S.R."/>
            <person name="Taylor G."/>
            <person name="Brettell L."/>
            <person name="Lew K.C."/>
            <person name="Croft L."/>
            <person name="King K.C."/>
            <person name="Brockhurst M.A."/>
            <person name="Hypsa V."/>
            <person name="Novakova E."/>
            <person name="Darby A.C."/>
            <person name="Hurst G.D.D."/>
        </authorList>
    </citation>
    <scope>NUCLEOTIDE SEQUENCE</scope>
    <source>
        <strain evidence="4">ANv_CAN</strain>
    </source>
</reference>
<name>D2U1C0_9GAMM</name>
<dbReference type="AlphaFoldDB" id="D2U1C0"/>
<dbReference type="Proteomes" id="UP001177592">
    <property type="component" value="Chromosome"/>
</dbReference>
<evidence type="ECO:0000259" key="2">
    <source>
        <dbReference type="Pfam" id="PF04492"/>
    </source>
</evidence>
<evidence type="ECO:0000256" key="1">
    <source>
        <dbReference type="SAM" id="MobiDB-lite"/>
    </source>
</evidence>
<dbReference type="InterPro" id="IPR036388">
    <property type="entry name" value="WH-like_DNA-bd_sf"/>
</dbReference>
<dbReference type="RefSeq" id="WP_026823681.1">
    <property type="nucleotide sequence ID" value="NZ_CP123523.1"/>
</dbReference>
<evidence type="ECO:0000313" key="5">
    <source>
        <dbReference type="Proteomes" id="UP001177592"/>
    </source>
</evidence>
<dbReference type="Gene3D" id="1.10.10.10">
    <property type="entry name" value="Winged helix-like DNA-binding domain superfamily/Winged helix DNA-binding domain"/>
    <property type="match status" value="1"/>
</dbReference>
<dbReference type="InterPro" id="IPR006497">
    <property type="entry name" value="Phage_lambda_VrpO_N"/>
</dbReference>
<reference evidence="3" key="1">
    <citation type="journal article" date="2010" name="Insect Mol. Biol.">
        <title>The draft genome sequence of Arsenophonus nasoniae, son-killer bacterium of Nasonia vitripennis, reveals genes associated with virulence and symbiosis.</title>
        <authorList>
            <person name="Wilkes T."/>
            <person name="Darby A.C."/>
            <person name="Choi J."/>
            <person name="Colborne J.K."/>
            <person name="Werren J.H."/>
            <person name="Hurst G.D.D."/>
        </authorList>
    </citation>
    <scope>NUCLEOTIDE SEQUENCE</scope>
</reference>
<dbReference type="NCBIfam" id="TIGR01610">
    <property type="entry name" value="phage_O_Nterm"/>
    <property type="match status" value="1"/>
</dbReference>
<accession>D2U1C0</accession>
<keyword evidence="5" id="KW-1185">Reference proteome</keyword>
<gene>
    <name evidence="3" type="ORF">ARN_23360</name>
    <name evidence="4" type="ORF">QE258_15750</name>
</gene>
<dbReference type="GO" id="GO:0006260">
    <property type="term" value="P:DNA replication"/>
    <property type="evidence" value="ECO:0007669"/>
    <property type="project" value="InterPro"/>
</dbReference>